<proteinExistence type="predicted"/>
<sequence length="150" mass="16658">LMLKNIIKDAPRMTSKWPPTANEIRNEGVEKFVPYQLFNLIAVCIGATEEPSLTFYADVDDDTRNKILSIGQDIIYLASKGKKQTPKSLSLGLTIRHLTGSSQQGVYKIGRRNASNSRETCMMQIRTGASGEGAKFKSKQTIDAKLEDTF</sequence>
<comment type="caution">
    <text evidence="1">The sequence shown here is derived from an EMBL/GenBank/DDBJ whole genome shotgun (WGS) entry which is preliminary data.</text>
</comment>
<evidence type="ECO:0000313" key="1">
    <source>
        <dbReference type="EMBL" id="CAB4033954.1"/>
    </source>
</evidence>
<dbReference type="OrthoDB" id="10025386at2759"/>
<name>A0A7D9JPD4_PARCT</name>
<feature type="non-terminal residue" evidence="1">
    <location>
        <position position="1"/>
    </location>
</feature>
<dbReference type="AlphaFoldDB" id="A0A7D9JPD4"/>
<dbReference type="EMBL" id="CACRXK020019692">
    <property type="protein sequence ID" value="CAB4033954.1"/>
    <property type="molecule type" value="Genomic_DNA"/>
</dbReference>
<keyword evidence="2" id="KW-1185">Reference proteome</keyword>
<organism evidence="1 2">
    <name type="scientific">Paramuricea clavata</name>
    <name type="common">Red gorgonian</name>
    <name type="synonym">Violescent sea-whip</name>
    <dbReference type="NCBI Taxonomy" id="317549"/>
    <lineage>
        <taxon>Eukaryota</taxon>
        <taxon>Metazoa</taxon>
        <taxon>Cnidaria</taxon>
        <taxon>Anthozoa</taxon>
        <taxon>Octocorallia</taxon>
        <taxon>Malacalcyonacea</taxon>
        <taxon>Plexauridae</taxon>
        <taxon>Paramuricea</taxon>
    </lineage>
</organism>
<reference evidence="1" key="1">
    <citation type="submission" date="2020-04" db="EMBL/GenBank/DDBJ databases">
        <authorList>
            <person name="Alioto T."/>
            <person name="Alioto T."/>
            <person name="Gomez Garrido J."/>
        </authorList>
    </citation>
    <scope>NUCLEOTIDE SEQUENCE</scope>
    <source>
        <strain evidence="1">A484AB</strain>
    </source>
</reference>
<dbReference type="Proteomes" id="UP001152795">
    <property type="component" value="Unassembled WGS sequence"/>
</dbReference>
<gene>
    <name evidence="1" type="ORF">PACLA_8A062605</name>
</gene>
<protein>
    <submittedName>
        <fullName evidence="1">Uncharacterized protein</fullName>
    </submittedName>
</protein>
<accession>A0A7D9JPD4</accession>
<evidence type="ECO:0000313" key="2">
    <source>
        <dbReference type="Proteomes" id="UP001152795"/>
    </source>
</evidence>